<name>A0A150P9Z2_SORCE</name>
<dbReference type="SUPFAM" id="SSF48371">
    <property type="entry name" value="ARM repeat"/>
    <property type="match status" value="1"/>
</dbReference>
<dbReference type="InterPro" id="IPR011989">
    <property type="entry name" value="ARM-like"/>
</dbReference>
<gene>
    <name evidence="1" type="ORF">BE08_06460</name>
</gene>
<sequence>MPHHGDPEDDFKTALARDRARIDAAIERLSGEEPKPERFLLALVEAWGGPVPCRAPIGRPLPPVAPTERGVKSAARWVHASNPYVQRAALAALERAGVAARPVLSTVADALTSKEPIARIAAARVLARAAPCPEQASALRRALSDELFTVRWLAVEALARGGDDHPLAPVLAASRPRLDARLAPYRLEGWLRAVAALGRDASALLPEMNELLDRASQLSRSDTWWQESRFTLERLVRELRATQDNR</sequence>
<dbReference type="EMBL" id="JELY01002445">
    <property type="protein sequence ID" value="KYF52509.1"/>
    <property type="molecule type" value="Genomic_DNA"/>
</dbReference>
<proteinExistence type="predicted"/>
<comment type="caution">
    <text evidence="1">The sequence shown here is derived from an EMBL/GenBank/DDBJ whole genome shotgun (WGS) entry which is preliminary data.</text>
</comment>
<dbReference type="Gene3D" id="1.25.10.10">
    <property type="entry name" value="Leucine-rich Repeat Variant"/>
    <property type="match status" value="1"/>
</dbReference>
<dbReference type="InterPro" id="IPR016024">
    <property type="entry name" value="ARM-type_fold"/>
</dbReference>
<dbReference type="Proteomes" id="UP000075420">
    <property type="component" value="Unassembled WGS sequence"/>
</dbReference>
<evidence type="ECO:0000313" key="2">
    <source>
        <dbReference type="Proteomes" id="UP000075420"/>
    </source>
</evidence>
<evidence type="ECO:0008006" key="3">
    <source>
        <dbReference type="Google" id="ProtNLM"/>
    </source>
</evidence>
<organism evidence="1 2">
    <name type="scientific">Sorangium cellulosum</name>
    <name type="common">Polyangium cellulosum</name>
    <dbReference type="NCBI Taxonomy" id="56"/>
    <lineage>
        <taxon>Bacteria</taxon>
        <taxon>Pseudomonadati</taxon>
        <taxon>Myxococcota</taxon>
        <taxon>Polyangia</taxon>
        <taxon>Polyangiales</taxon>
        <taxon>Polyangiaceae</taxon>
        <taxon>Sorangium</taxon>
    </lineage>
</organism>
<evidence type="ECO:0000313" key="1">
    <source>
        <dbReference type="EMBL" id="KYF52509.1"/>
    </source>
</evidence>
<dbReference type="Pfam" id="PF13646">
    <property type="entry name" value="HEAT_2"/>
    <property type="match status" value="1"/>
</dbReference>
<protein>
    <recommendedName>
        <fullName evidence="3">HEAT repeat domain-containing protein</fullName>
    </recommendedName>
</protein>
<reference evidence="1 2" key="1">
    <citation type="submission" date="2014-02" db="EMBL/GenBank/DDBJ databases">
        <title>The small core and large imbalanced accessory genome model reveals a collaborative survival strategy of Sorangium cellulosum strains in nature.</title>
        <authorList>
            <person name="Han K."/>
            <person name="Peng R."/>
            <person name="Blom J."/>
            <person name="Li Y.-Z."/>
        </authorList>
    </citation>
    <scope>NUCLEOTIDE SEQUENCE [LARGE SCALE GENOMIC DNA]</scope>
    <source>
        <strain evidence="1 2">So0157-25</strain>
    </source>
</reference>
<accession>A0A150P9Z2</accession>
<dbReference type="AlphaFoldDB" id="A0A150P9Z2"/>